<evidence type="ECO:0008006" key="3">
    <source>
        <dbReference type="Google" id="ProtNLM"/>
    </source>
</evidence>
<keyword evidence="2" id="KW-1185">Reference proteome</keyword>
<sequence length="144" mass="16276">MRAQLSPDVVTDPRYSVLECFSGSRSLLGDLRTVWYTTPEGAQTDWHHPGAVAHDVRQAAARREGWDTARRARLAELERLFRREGEPVQLVLPALRVRADRDLLLDGTHRAVAAYRADVPVTLLLFTLCGPLPDTVLPDLFRHR</sequence>
<comment type="caution">
    <text evidence="1">The sequence shown here is derived from an EMBL/GenBank/DDBJ whole genome shotgun (WGS) entry which is preliminary data.</text>
</comment>
<evidence type="ECO:0000313" key="1">
    <source>
        <dbReference type="EMBL" id="MBW8486972.1"/>
    </source>
</evidence>
<organism evidence="1 2">
    <name type="scientific">Actinomadura parmotrematis</name>
    <dbReference type="NCBI Taxonomy" id="2864039"/>
    <lineage>
        <taxon>Bacteria</taxon>
        <taxon>Bacillati</taxon>
        <taxon>Actinomycetota</taxon>
        <taxon>Actinomycetes</taxon>
        <taxon>Streptosporangiales</taxon>
        <taxon>Thermomonosporaceae</taxon>
        <taxon>Actinomadura</taxon>
    </lineage>
</organism>
<name>A0ABS7G599_9ACTN</name>
<dbReference type="EMBL" id="JAIBOA010000028">
    <property type="protein sequence ID" value="MBW8486972.1"/>
    <property type="molecule type" value="Genomic_DNA"/>
</dbReference>
<dbReference type="RefSeq" id="WP_220170205.1">
    <property type="nucleotide sequence ID" value="NZ_JAIBOA010000028.1"/>
</dbReference>
<protein>
    <recommendedName>
        <fullName evidence="3">ParB N-terminal domain-containing protein</fullName>
    </recommendedName>
</protein>
<dbReference type="Proteomes" id="UP000774570">
    <property type="component" value="Unassembled WGS sequence"/>
</dbReference>
<reference evidence="1 2" key="1">
    <citation type="submission" date="2021-07" db="EMBL/GenBank/DDBJ databases">
        <title>Actinomadura sp. PM05-2 isolated from lichen.</title>
        <authorList>
            <person name="Somphong A."/>
            <person name="Phongsopitanun W."/>
            <person name="Tanasupawat S."/>
            <person name="Peongsungnone V."/>
        </authorList>
    </citation>
    <scope>NUCLEOTIDE SEQUENCE [LARGE SCALE GENOMIC DNA]</scope>
    <source>
        <strain evidence="1 2">PM05-2</strain>
    </source>
</reference>
<gene>
    <name evidence="1" type="ORF">K1Y72_31700</name>
</gene>
<proteinExistence type="predicted"/>
<accession>A0ABS7G599</accession>
<evidence type="ECO:0000313" key="2">
    <source>
        <dbReference type="Proteomes" id="UP000774570"/>
    </source>
</evidence>